<evidence type="ECO:0000313" key="2">
    <source>
        <dbReference type="Proteomes" id="UP000003107"/>
    </source>
</evidence>
<protein>
    <submittedName>
        <fullName evidence="1">Uncharacterized protein</fullName>
    </submittedName>
</protein>
<sequence length="80" mass="9093">MLDRGEVTASDVAHISNSNQYFVELEKLGISGSRWHTRANGTNCKMRFIKDRKKAQAYLNAYKVAEAIAEYVDEVQDVKI</sequence>
<evidence type="ECO:0000313" key="1">
    <source>
        <dbReference type="EMBL" id="EET79444.1"/>
    </source>
</evidence>
<dbReference type="Proteomes" id="UP000003107">
    <property type="component" value="Unassembled WGS sequence"/>
</dbReference>
<accession>C6RGV9</accession>
<name>C6RGV9_9BACT</name>
<organism evidence="1 2">
    <name type="scientific">Campylobacter showae RM3277</name>
    <dbReference type="NCBI Taxonomy" id="553219"/>
    <lineage>
        <taxon>Bacteria</taxon>
        <taxon>Pseudomonadati</taxon>
        <taxon>Campylobacterota</taxon>
        <taxon>Epsilonproteobacteria</taxon>
        <taxon>Campylobacterales</taxon>
        <taxon>Campylobacteraceae</taxon>
        <taxon>Campylobacter</taxon>
    </lineage>
</organism>
<keyword evidence="2" id="KW-1185">Reference proteome</keyword>
<dbReference type="EMBL" id="ACVQ01000021">
    <property type="protein sequence ID" value="EET79444.1"/>
    <property type="molecule type" value="Genomic_DNA"/>
</dbReference>
<reference evidence="1 2" key="1">
    <citation type="submission" date="2009-07" db="EMBL/GenBank/DDBJ databases">
        <authorList>
            <person name="Madupu R."/>
            <person name="Sebastian Y."/>
            <person name="Durkin A.S."/>
            <person name="Torralba M."/>
            <person name="Methe B."/>
            <person name="Sutton G.G."/>
            <person name="Strausberg R.L."/>
            <person name="Nelson K.E."/>
        </authorList>
    </citation>
    <scope>NUCLEOTIDE SEQUENCE [LARGE SCALE GENOMIC DNA]</scope>
    <source>
        <strain evidence="1 2">RM3277</strain>
    </source>
</reference>
<dbReference type="STRING" id="553219.CAMSH0001_0947"/>
<dbReference type="AlphaFoldDB" id="C6RGV9"/>
<gene>
    <name evidence="1" type="ORF">CAMSH0001_0947</name>
</gene>
<proteinExistence type="predicted"/>
<comment type="caution">
    <text evidence="1">The sequence shown here is derived from an EMBL/GenBank/DDBJ whole genome shotgun (WGS) entry which is preliminary data.</text>
</comment>
<dbReference type="OrthoDB" id="5356979at2"/>